<keyword evidence="2" id="KW-1185">Reference proteome</keyword>
<dbReference type="STRING" id="39841.SAMN05660836_00718"/>
<dbReference type="RefSeq" id="WP_093393553.1">
    <property type="nucleotide sequence ID" value="NZ_FOUU01000002.1"/>
</dbReference>
<dbReference type="AlphaFoldDB" id="A0A1I4S2N1"/>
<sequence>MKDRRSLHLKVQEMCDCYASTDPLKEMSAMEKSASEDVEESAIKWLALAILHGITEGAEKISLTLEEDGSVNAKVQYRKATLPSPPSEVGKKAVEIIRQITHIETPKGKLPLAVGIRDSSTEVIIKLKKDNGKEKLTIKFPD</sequence>
<name>A0A1I4S2N1_9BACT</name>
<proteinExistence type="predicted"/>
<dbReference type="EMBL" id="FOUU01000002">
    <property type="protein sequence ID" value="SFM58792.1"/>
    <property type="molecule type" value="Genomic_DNA"/>
</dbReference>
<reference evidence="1 2" key="1">
    <citation type="submission" date="2016-10" db="EMBL/GenBank/DDBJ databases">
        <authorList>
            <person name="de Groot N.N."/>
        </authorList>
    </citation>
    <scope>NUCLEOTIDE SEQUENCE [LARGE SCALE GENOMIC DNA]</scope>
    <source>
        <strain evidence="1 2">DSM 9990</strain>
    </source>
</reference>
<organism evidence="1 2">
    <name type="scientific">Thermodesulforhabdus norvegica</name>
    <dbReference type="NCBI Taxonomy" id="39841"/>
    <lineage>
        <taxon>Bacteria</taxon>
        <taxon>Pseudomonadati</taxon>
        <taxon>Thermodesulfobacteriota</taxon>
        <taxon>Syntrophobacteria</taxon>
        <taxon>Syntrophobacterales</taxon>
        <taxon>Thermodesulforhabdaceae</taxon>
        <taxon>Thermodesulforhabdus</taxon>
    </lineage>
</organism>
<evidence type="ECO:0000313" key="1">
    <source>
        <dbReference type="EMBL" id="SFM58792.1"/>
    </source>
</evidence>
<evidence type="ECO:0000313" key="2">
    <source>
        <dbReference type="Proteomes" id="UP000199611"/>
    </source>
</evidence>
<dbReference type="Proteomes" id="UP000199611">
    <property type="component" value="Unassembled WGS sequence"/>
</dbReference>
<dbReference type="OrthoDB" id="5513949at2"/>
<protein>
    <submittedName>
        <fullName evidence="1">Uncharacterized protein</fullName>
    </submittedName>
</protein>
<gene>
    <name evidence="1" type="ORF">SAMN05660836_00718</name>
</gene>
<accession>A0A1I4S2N1</accession>